<evidence type="ECO:0000313" key="5">
    <source>
        <dbReference type="EMBL" id="TDR16362.1"/>
    </source>
</evidence>
<keyword evidence="3" id="KW-0472">Membrane</keyword>
<dbReference type="OrthoDB" id="3296006at2"/>
<name>A0A4R6XAZ2_9GAMM</name>
<dbReference type="Pfam" id="PF00300">
    <property type="entry name" value="His_Phos_1"/>
    <property type="match status" value="1"/>
</dbReference>
<dbReference type="RefSeq" id="WP_099020093.1">
    <property type="nucleotide sequence ID" value="NZ_NIHB01000006.1"/>
</dbReference>
<dbReference type="GO" id="GO:0006355">
    <property type="term" value="P:regulation of DNA-templated transcription"/>
    <property type="evidence" value="ECO:0007669"/>
    <property type="project" value="InterPro"/>
</dbReference>
<dbReference type="SUPFAM" id="SSF46894">
    <property type="entry name" value="C-terminal effector domain of the bipartite response regulators"/>
    <property type="match status" value="1"/>
</dbReference>
<dbReference type="AlphaFoldDB" id="A0A4R6XAZ2"/>
<dbReference type="EMBL" id="SNZB01000008">
    <property type="protein sequence ID" value="TDR16362.1"/>
    <property type="molecule type" value="Genomic_DNA"/>
</dbReference>
<feature type="transmembrane region" description="Helical" evidence="3">
    <location>
        <begin position="121"/>
        <end position="138"/>
    </location>
</feature>
<keyword evidence="3" id="KW-1133">Transmembrane helix</keyword>
<keyword evidence="3" id="KW-0812">Transmembrane</keyword>
<dbReference type="InterPro" id="IPR036388">
    <property type="entry name" value="WH-like_DNA-bd_sf"/>
</dbReference>
<dbReference type="Proteomes" id="UP000295724">
    <property type="component" value="Unassembled WGS sequence"/>
</dbReference>
<accession>A0A4R6XAZ2</accession>
<feature type="domain" description="OmpR/PhoB-type" evidence="4">
    <location>
        <begin position="2"/>
        <end position="100"/>
    </location>
</feature>
<proteinExistence type="predicted"/>
<feature type="DNA-binding region" description="OmpR/PhoB-type" evidence="2">
    <location>
        <begin position="2"/>
        <end position="100"/>
    </location>
</feature>
<dbReference type="Gene3D" id="1.10.10.10">
    <property type="entry name" value="Winged helix-like DNA-binding domain superfamily/Winged helix DNA-binding domain"/>
    <property type="match status" value="1"/>
</dbReference>
<evidence type="ECO:0000256" key="2">
    <source>
        <dbReference type="PROSITE-ProRule" id="PRU01091"/>
    </source>
</evidence>
<dbReference type="InterPro" id="IPR016032">
    <property type="entry name" value="Sig_transdc_resp-reg_C-effctor"/>
</dbReference>
<dbReference type="Gene3D" id="3.40.50.1240">
    <property type="entry name" value="Phosphoglycerate mutase-like"/>
    <property type="match status" value="1"/>
</dbReference>
<organism evidence="5 6">
    <name type="scientific">Marinicella litoralis</name>
    <dbReference type="NCBI Taxonomy" id="644220"/>
    <lineage>
        <taxon>Bacteria</taxon>
        <taxon>Pseudomonadati</taxon>
        <taxon>Pseudomonadota</taxon>
        <taxon>Gammaproteobacteria</taxon>
        <taxon>Lysobacterales</taxon>
        <taxon>Marinicellaceae</taxon>
        <taxon>Marinicella</taxon>
    </lineage>
</organism>
<dbReference type="GO" id="GO:0000160">
    <property type="term" value="P:phosphorelay signal transduction system"/>
    <property type="evidence" value="ECO:0007669"/>
    <property type="project" value="InterPro"/>
</dbReference>
<dbReference type="CDD" id="cd00383">
    <property type="entry name" value="trans_reg_C"/>
    <property type="match status" value="1"/>
</dbReference>
<evidence type="ECO:0000259" key="4">
    <source>
        <dbReference type="PROSITE" id="PS51755"/>
    </source>
</evidence>
<dbReference type="CDD" id="cd07067">
    <property type="entry name" value="HP_PGM_like"/>
    <property type="match status" value="1"/>
</dbReference>
<protein>
    <submittedName>
        <fullName evidence="5">DNA-binding winged helix-turn-helix (WHTH) protein</fullName>
    </submittedName>
</protein>
<comment type="caution">
    <text evidence="5">The sequence shown here is derived from an EMBL/GenBank/DDBJ whole genome shotgun (WGS) entry which is preliminary data.</text>
</comment>
<evidence type="ECO:0000256" key="3">
    <source>
        <dbReference type="SAM" id="Phobius"/>
    </source>
</evidence>
<sequence>MNPTYNIKHIKVDFTDHIITSNGVELSIDLKAVMVLQMLIEHEGTTVHSNDFMDQVWHDKPSSPEVIPAAIARLRKMFKQAGISEDLIVTVHKVGYRFEAPIDANNTTNITPPDNKSTHKTLVWLLLIALLGSLAFIYQQNRQETGKSISSANQTSKIIEESKSNVTQIYILRHTEKADETSENPVLSPAGIARAKYWKKVLQHTSFDQVFTTEFKRNIQTANLIASNSSVKPEMYYPMSFDVVNFMNQIKGQTVLIIGHSNTIPDMVNRLINETKYPPMSHQNYNILYTITINENGETSSSMLHIEMPETT</sequence>
<dbReference type="GO" id="GO:0003677">
    <property type="term" value="F:DNA binding"/>
    <property type="evidence" value="ECO:0007669"/>
    <property type="project" value="UniProtKB-UniRule"/>
</dbReference>
<evidence type="ECO:0000256" key="1">
    <source>
        <dbReference type="ARBA" id="ARBA00023125"/>
    </source>
</evidence>
<dbReference type="InterPro" id="IPR001867">
    <property type="entry name" value="OmpR/PhoB-type_DNA-bd"/>
</dbReference>
<keyword evidence="1 2" id="KW-0238">DNA-binding</keyword>
<dbReference type="SMART" id="SM00862">
    <property type="entry name" value="Trans_reg_C"/>
    <property type="match status" value="1"/>
</dbReference>
<dbReference type="InterPro" id="IPR029033">
    <property type="entry name" value="His_PPase_superfam"/>
</dbReference>
<keyword evidence="6" id="KW-1185">Reference proteome</keyword>
<dbReference type="SUPFAM" id="SSF53254">
    <property type="entry name" value="Phosphoglycerate mutase-like"/>
    <property type="match status" value="1"/>
</dbReference>
<reference evidence="5 6" key="1">
    <citation type="submission" date="2019-03" db="EMBL/GenBank/DDBJ databases">
        <title>Genomic Encyclopedia of Type Strains, Phase IV (KMG-IV): sequencing the most valuable type-strain genomes for metagenomic binning, comparative biology and taxonomic classification.</title>
        <authorList>
            <person name="Goeker M."/>
        </authorList>
    </citation>
    <scope>NUCLEOTIDE SEQUENCE [LARGE SCALE GENOMIC DNA]</scope>
    <source>
        <strain evidence="5 6">DSM 25488</strain>
    </source>
</reference>
<dbReference type="InterPro" id="IPR013078">
    <property type="entry name" value="His_Pase_superF_clade-1"/>
</dbReference>
<evidence type="ECO:0000313" key="6">
    <source>
        <dbReference type="Proteomes" id="UP000295724"/>
    </source>
</evidence>
<dbReference type="PROSITE" id="PS51755">
    <property type="entry name" value="OMPR_PHOB"/>
    <property type="match status" value="1"/>
</dbReference>
<dbReference type="Pfam" id="PF00486">
    <property type="entry name" value="Trans_reg_C"/>
    <property type="match status" value="1"/>
</dbReference>
<gene>
    <name evidence="5" type="ORF">C8D91_2889</name>
</gene>